<dbReference type="Gene3D" id="3.40.50.11060">
    <property type="entry name" value="GTPase HflX, N-terminal domain"/>
    <property type="match status" value="1"/>
</dbReference>
<dbReference type="SUPFAM" id="SSF52540">
    <property type="entry name" value="P-loop containing nucleoside triphosphate hydrolases"/>
    <property type="match status" value="1"/>
</dbReference>
<dbReference type="GO" id="GO:0005737">
    <property type="term" value="C:cytoplasm"/>
    <property type="evidence" value="ECO:0007669"/>
    <property type="project" value="UniProtKB-SubCell"/>
</dbReference>
<dbReference type="PANTHER" id="PTHR10229:SF0">
    <property type="entry name" value="GTP-BINDING PROTEIN 6-RELATED"/>
    <property type="match status" value="1"/>
</dbReference>
<gene>
    <name evidence="8" type="ORF">GM51_8395</name>
</gene>
<keyword evidence="2" id="KW-0963">Cytoplasm</keyword>
<dbReference type="Gene3D" id="6.10.250.2860">
    <property type="match status" value="1"/>
</dbReference>
<evidence type="ECO:0000256" key="1">
    <source>
        <dbReference type="ARBA" id="ARBA00004496"/>
    </source>
</evidence>
<organism evidence="8">
    <name type="scientific">freshwater metagenome</name>
    <dbReference type="NCBI Taxonomy" id="449393"/>
    <lineage>
        <taxon>unclassified sequences</taxon>
        <taxon>metagenomes</taxon>
        <taxon>ecological metagenomes</taxon>
    </lineage>
</organism>
<feature type="domain" description="Hflx-type G" evidence="7">
    <location>
        <begin position="213"/>
        <end position="377"/>
    </location>
</feature>
<dbReference type="Gene3D" id="3.40.50.300">
    <property type="entry name" value="P-loop containing nucleotide triphosphate hydrolases"/>
    <property type="match status" value="1"/>
</dbReference>
<dbReference type="Pfam" id="PF16360">
    <property type="entry name" value="GTP-bdg_M"/>
    <property type="match status" value="1"/>
</dbReference>
<dbReference type="GO" id="GO:0046872">
    <property type="term" value="F:metal ion binding"/>
    <property type="evidence" value="ECO:0007669"/>
    <property type="project" value="UniProtKB-KW"/>
</dbReference>
<reference evidence="8" key="1">
    <citation type="submission" date="2014-06" db="EMBL/GenBank/DDBJ databases">
        <title>Key roles for freshwater Actinobacteria revealed by deep metagenomic sequencing.</title>
        <authorList>
            <person name="Ghai R."/>
            <person name="Mizuno C.M."/>
            <person name="Picazo A."/>
            <person name="Camacho A."/>
            <person name="Rodriguez-Valera F."/>
        </authorList>
    </citation>
    <scope>NUCLEOTIDE SEQUENCE</scope>
</reference>
<dbReference type="InterPro" id="IPR025121">
    <property type="entry name" value="GTPase_HflX_N"/>
</dbReference>
<dbReference type="InterPro" id="IPR016496">
    <property type="entry name" value="GTPase_HflX"/>
</dbReference>
<dbReference type="GO" id="GO:0043022">
    <property type="term" value="F:ribosome binding"/>
    <property type="evidence" value="ECO:0007669"/>
    <property type="project" value="TreeGrafter"/>
</dbReference>
<protein>
    <submittedName>
        <fullName evidence="8">GTP-binding protein</fullName>
    </submittedName>
</protein>
<keyword evidence="6" id="KW-0342">GTP-binding</keyword>
<evidence type="ECO:0000256" key="6">
    <source>
        <dbReference type="ARBA" id="ARBA00023134"/>
    </source>
</evidence>
<dbReference type="PRINTS" id="PR00326">
    <property type="entry name" value="GTP1OBG"/>
</dbReference>
<dbReference type="HAMAP" id="MF_00900">
    <property type="entry name" value="GTPase_HflX"/>
    <property type="match status" value="1"/>
</dbReference>
<evidence type="ECO:0000256" key="5">
    <source>
        <dbReference type="ARBA" id="ARBA00022842"/>
    </source>
</evidence>
<evidence type="ECO:0000256" key="2">
    <source>
        <dbReference type="ARBA" id="ARBA00022490"/>
    </source>
</evidence>
<dbReference type="InterPro" id="IPR042108">
    <property type="entry name" value="GTPase_HflX_N_sf"/>
</dbReference>
<keyword evidence="4" id="KW-0547">Nucleotide-binding</keyword>
<keyword evidence="3" id="KW-0479">Metal-binding</keyword>
<accession>A0A094QW10</accession>
<dbReference type="Pfam" id="PF01926">
    <property type="entry name" value="MMR_HSR1"/>
    <property type="match status" value="1"/>
</dbReference>
<keyword evidence="5" id="KW-0460">Magnesium</keyword>
<dbReference type="NCBIfam" id="TIGR03156">
    <property type="entry name" value="GTP_HflX"/>
    <property type="match status" value="1"/>
</dbReference>
<dbReference type="InterPro" id="IPR027417">
    <property type="entry name" value="P-loop_NTPase"/>
</dbReference>
<evidence type="ECO:0000259" key="7">
    <source>
        <dbReference type="PROSITE" id="PS51705"/>
    </source>
</evidence>
<dbReference type="InterPro" id="IPR006073">
    <property type="entry name" value="GTP-bd"/>
</dbReference>
<dbReference type="PROSITE" id="PS51705">
    <property type="entry name" value="G_HFLX"/>
    <property type="match status" value="1"/>
</dbReference>
<name>A0A094QW10_9ZZZZ</name>
<dbReference type="CDD" id="cd01878">
    <property type="entry name" value="HflX"/>
    <property type="match status" value="1"/>
</dbReference>
<dbReference type="Pfam" id="PF13167">
    <property type="entry name" value="GTP-bdg_N"/>
    <property type="match status" value="1"/>
</dbReference>
<dbReference type="InterPro" id="IPR032305">
    <property type="entry name" value="GTP-bd_M"/>
</dbReference>
<proteinExistence type="inferred from homology"/>
<dbReference type="InterPro" id="IPR030394">
    <property type="entry name" value="G_HFLX_dom"/>
</dbReference>
<dbReference type="AlphaFoldDB" id="A0A094QW10"/>
<dbReference type="PANTHER" id="PTHR10229">
    <property type="entry name" value="GTP-BINDING PROTEIN HFLX"/>
    <property type="match status" value="1"/>
</dbReference>
<comment type="caution">
    <text evidence="8">The sequence shown here is derived from an EMBL/GenBank/DDBJ whole genome shotgun (WGS) entry which is preliminary data.</text>
</comment>
<comment type="subcellular location">
    <subcellularLocation>
        <location evidence="1">Cytoplasm</location>
    </subcellularLocation>
</comment>
<evidence type="ECO:0000256" key="4">
    <source>
        <dbReference type="ARBA" id="ARBA00022741"/>
    </source>
</evidence>
<evidence type="ECO:0000313" key="8">
    <source>
        <dbReference type="EMBL" id="KGA18466.1"/>
    </source>
</evidence>
<dbReference type="GO" id="GO:0005525">
    <property type="term" value="F:GTP binding"/>
    <property type="evidence" value="ECO:0007669"/>
    <property type="project" value="UniProtKB-KW"/>
</dbReference>
<dbReference type="FunFam" id="3.40.50.11060:FF:000001">
    <property type="entry name" value="GTPase HflX"/>
    <property type="match status" value="1"/>
</dbReference>
<evidence type="ECO:0000256" key="3">
    <source>
        <dbReference type="ARBA" id="ARBA00022723"/>
    </source>
</evidence>
<sequence>MSNPYQEALGATLIERTFRERIVLVGVTMGGQTDDETEEGLDELSLLIDTAGADEAARITQRRDSPDSTFYIGKGKVDELKEVCLALDVDTVVFDNELSPGQQYNLEKALGRTALDRTAVILDIFAQNAHTLEGKAQVELAMLRYRLPRLRRGAKAGLSQQGGGIGTRGPGETRLEVDRRRIMRRITKLEQDLVALRHTRQTQRKSRGRSGLASVVIVGYTNAGKSTLLNSLTRAGVLVEDRLFATLDPTTRRLSLPGGEPVLLTDTVGFIRQLPHGLIESFKSTLEIAAEADMLVHVVDANAVHPEQQITAVREVLAEIGADQVPEFIVFNKADLIDDWGASLVEDHQGAVAVSALRNEGLEVMMRRLADRMRAITQVTELLVPYDRGDILASIHREGEVVMSELEDDGMRIRARLSNASEGRLREFVVPLTNQRN</sequence>
<dbReference type="PIRSF" id="PIRSF006809">
    <property type="entry name" value="GTP-binding_hflX_prd"/>
    <property type="match status" value="1"/>
</dbReference>
<dbReference type="EMBL" id="JNSL01000043">
    <property type="protein sequence ID" value="KGA18466.1"/>
    <property type="molecule type" value="Genomic_DNA"/>
</dbReference>